<evidence type="ECO:0000313" key="7">
    <source>
        <dbReference type="EMBL" id="NGX97426.1"/>
    </source>
</evidence>
<feature type="domain" description="DUF202" evidence="6">
    <location>
        <begin position="3"/>
        <end position="62"/>
    </location>
</feature>
<evidence type="ECO:0000256" key="3">
    <source>
        <dbReference type="ARBA" id="ARBA00022989"/>
    </source>
</evidence>
<dbReference type="Pfam" id="PF02656">
    <property type="entry name" value="DUF202"/>
    <property type="match status" value="1"/>
</dbReference>
<evidence type="ECO:0000256" key="1">
    <source>
        <dbReference type="ARBA" id="ARBA00004127"/>
    </source>
</evidence>
<keyword evidence="8" id="KW-1185">Reference proteome</keyword>
<organism evidence="7 8">
    <name type="scientific">Candidatus Afipia apatlaquensis</name>
    <dbReference type="NCBI Taxonomy" id="2712852"/>
    <lineage>
        <taxon>Bacteria</taxon>
        <taxon>Pseudomonadati</taxon>
        <taxon>Pseudomonadota</taxon>
        <taxon>Alphaproteobacteria</taxon>
        <taxon>Hyphomicrobiales</taxon>
        <taxon>Nitrobacteraceae</taxon>
        <taxon>Afipia</taxon>
    </lineage>
</organism>
<keyword evidence="2 5" id="KW-0812">Transmembrane</keyword>
<gene>
    <name evidence="7" type="ORF">G4V63_20155</name>
</gene>
<evidence type="ECO:0000256" key="4">
    <source>
        <dbReference type="ARBA" id="ARBA00023136"/>
    </source>
</evidence>
<protein>
    <submittedName>
        <fullName evidence="7">DUF202 domain-containing protein</fullName>
    </submittedName>
</protein>
<evidence type="ECO:0000313" key="8">
    <source>
        <dbReference type="Proteomes" id="UP000480266"/>
    </source>
</evidence>
<keyword evidence="4 5" id="KW-0472">Membrane</keyword>
<dbReference type="AlphaFoldDB" id="A0A7C9VHR0"/>
<feature type="transmembrane region" description="Helical" evidence="5">
    <location>
        <begin position="77"/>
        <end position="99"/>
    </location>
</feature>
<feature type="transmembrane region" description="Helical" evidence="5">
    <location>
        <begin position="46"/>
        <end position="65"/>
    </location>
</feature>
<comment type="caution">
    <text evidence="7">The sequence shown here is derived from an EMBL/GenBank/DDBJ whole genome shotgun (WGS) entry which is preliminary data.</text>
</comment>
<dbReference type="EMBL" id="JAAMRR010001033">
    <property type="protein sequence ID" value="NGX97426.1"/>
    <property type="molecule type" value="Genomic_DNA"/>
</dbReference>
<dbReference type="GO" id="GO:0012505">
    <property type="term" value="C:endomembrane system"/>
    <property type="evidence" value="ECO:0007669"/>
    <property type="project" value="UniProtKB-SubCell"/>
</dbReference>
<name>A0A7C9VHR0_9BRAD</name>
<evidence type="ECO:0000256" key="5">
    <source>
        <dbReference type="SAM" id="Phobius"/>
    </source>
</evidence>
<comment type="subcellular location">
    <subcellularLocation>
        <location evidence="1">Endomembrane system</location>
        <topology evidence="1">Multi-pass membrane protein</topology>
    </subcellularLocation>
</comment>
<evidence type="ECO:0000259" key="6">
    <source>
        <dbReference type="Pfam" id="PF02656"/>
    </source>
</evidence>
<evidence type="ECO:0000256" key="2">
    <source>
        <dbReference type="ARBA" id="ARBA00022692"/>
    </source>
</evidence>
<keyword evidence="3 5" id="KW-1133">Transmembrane helix</keyword>
<proteinExistence type="predicted"/>
<accession>A0A7C9VHR0</accession>
<sequence>MRDPGLQPERTSLSWRRTAFSMLVVSLLLIRDALHAHQAWVSTTVLVIVGISSLSATIGLLRMRFLRTGGTAGAPHAVLIAFTTLMVCLAATAGLLLIVSAS</sequence>
<dbReference type="Proteomes" id="UP000480266">
    <property type="component" value="Unassembled WGS sequence"/>
</dbReference>
<dbReference type="InterPro" id="IPR003807">
    <property type="entry name" value="DUF202"/>
</dbReference>
<reference evidence="7" key="1">
    <citation type="submission" date="2020-02" db="EMBL/GenBank/DDBJ databases">
        <title>Draft genome sequence of Candidatus Afipia apatlaquensis IBT-C3, a potential strain for decolorization of textile dyes.</title>
        <authorList>
            <person name="Sanchez-Reyes A."/>
            <person name="Breton-Deval L."/>
            <person name="Mangelson H."/>
            <person name="Sanchez-Flores A."/>
        </authorList>
    </citation>
    <scope>NUCLEOTIDE SEQUENCE [LARGE SCALE GENOMIC DNA]</scope>
    <source>
        <strain evidence="7">IBT-C3</strain>
    </source>
</reference>